<proteinExistence type="predicted"/>
<evidence type="ECO:0000313" key="3">
    <source>
        <dbReference type="Proteomes" id="UP000063699"/>
    </source>
</evidence>
<reference evidence="2 3" key="1">
    <citation type="submission" date="2015-07" db="EMBL/GenBank/DDBJ databases">
        <title>Genome sequencing of Kibdelosporangium phytohabitans.</title>
        <authorList>
            <person name="Qin S."/>
            <person name="Xing K."/>
        </authorList>
    </citation>
    <scope>NUCLEOTIDE SEQUENCE [LARGE SCALE GENOMIC DNA]</scope>
    <source>
        <strain evidence="2 3">KLBMP1111</strain>
    </source>
</reference>
<dbReference type="SUPFAM" id="SSF103473">
    <property type="entry name" value="MFS general substrate transporter"/>
    <property type="match status" value="1"/>
</dbReference>
<name>A0A0N9I5H2_9PSEU</name>
<keyword evidence="1" id="KW-1133">Transmembrane helix</keyword>
<protein>
    <submittedName>
        <fullName evidence="2">Uncharacterized protein</fullName>
    </submittedName>
</protein>
<accession>A0A0N9I5H2</accession>
<feature type="transmembrane region" description="Helical" evidence="1">
    <location>
        <begin position="37"/>
        <end position="62"/>
    </location>
</feature>
<keyword evidence="3" id="KW-1185">Reference proteome</keyword>
<evidence type="ECO:0000256" key="1">
    <source>
        <dbReference type="SAM" id="Phobius"/>
    </source>
</evidence>
<organism evidence="2 3">
    <name type="scientific">Kibdelosporangium phytohabitans</name>
    <dbReference type="NCBI Taxonomy" id="860235"/>
    <lineage>
        <taxon>Bacteria</taxon>
        <taxon>Bacillati</taxon>
        <taxon>Actinomycetota</taxon>
        <taxon>Actinomycetes</taxon>
        <taxon>Pseudonocardiales</taxon>
        <taxon>Pseudonocardiaceae</taxon>
        <taxon>Kibdelosporangium</taxon>
    </lineage>
</organism>
<sequence>MALTVCGFAGAQAVLVGLLTFMLNLGGGIGPATVAGLSGIVSVPVALAVLAVLPAAGLVLAVTRRPGARCPAESRVSPASPGRK</sequence>
<dbReference type="RefSeq" id="WP_054292025.1">
    <property type="nucleotide sequence ID" value="NZ_CP012752.1"/>
</dbReference>
<dbReference type="KEGG" id="kphy:AOZ06_27360"/>
<dbReference type="AlphaFoldDB" id="A0A0N9I5H2"/>
<evidence type="ECO:0000313" key="2">
    <source>
        <dbReference type="EMBL" id="ALG10122.1"/>
    </source>
</evidence>
<dbReference type="InterPro" id="IPR036259">
    <property type="entry name" value="MFS_trans_sf"/>
</dbReference>
<keyword evidence="1" id="KW-0472">Membrane</keyword>
<keyword evidence="1" id="KW-0812">Transmembrane</keyword>
<dbReference type="Proteomes" id="UP000063699">
    <property type="component" value="Chromosome"/>
</dbReference>
<gene>
    <name evidence="2" type="ORF">AOZ06_27360</name>
</gene>
<dbReference type="EMBL" id="CP012752">
    <property type="protein sequence ID" value="ALG10122.1"/>
    <property type="molecule type" value="Genomic_DNA"/>
</dbReference>